<name>A0A1H6WE71_9BACT</name>
<dbReference type="RefSeq" id="WP_090336857.1">
    <property type="nucleotide sequence ID" value="NZ_FNXY01000005.1"/>
</dbReference>
<dbReference type="OrthoDB" id="9808260at2"/>
<evidence type="ECO:0008006" key="4">
    <source>
        <dbReference type="Google" id="ProtNLM"/>
    </source>
</evidence>
<gene>
    <name evidence="2" type="ORF">SAMN04487995_3267</name>
</gene>
<evidence type="ECO:0000313" key="3">
    <source>
        <dbReference type="Proteomes" id="UP000199532"/>
    </source>
</evidence>
<evidence type="ECO:0000313" key="2">
    <source>
        <dbReference type="EMBL" id="SEJ11120.1"/>
    </source>
</evidence>
<dbReference type="STRING" id="408657.SAMN04487995_3267"/>
<sequence>MNQRFDKFFIYAFFILITSSYAQAQSSFVPINDDYYHLIDRLEIKRGKFSEGFHSNVKPFERKAIVQLTDSILKEGNVSLTERDWETIDYLREDSWEFTNGFAATDSARYARLSRLDPGNKFKVFKGRKANGQRKFWQHTADFYSYHDKDFDLHLNFTTNNFIGSDNNVSSPLWLTGRGIEIRGMINEKLGFYTFVGDNQGVFPKYVTDYTRRYNFPGEGLAKKIQNERGVDFLSARGYITFRPLKSINVKFGQDVNVFGSGYRSLLLSDNSSPYLFLRIDTQLGRFKYTNLWTSMVNEQESKGLLRSKKFAAVHHLSINLTDKINVGVFEAEVFSRDSTSGGYDLNYLNPIIFYRYVESYIGSEDNALLGFDFKWLVGKKASIYSQFVLDEFLTKHMFNGDGSWTNKYSFQLGGKVVDAFGIPNLDLQLETNIVRPYTYSHKDGGRNYVHYNQSLAHPLGANFKEYIGILRYKATPRLSIYGTQTFTDQGLDPTGAFTNYGANILLDYDTRTGVNPADNDYGHKIGQGISAKTSFTDLRLTYSLAHNLFLDGRCLIRNTKSADVNVAQKTNVFSFAIRYNMAYRNQTF</sequence>
<accession>A0A1H6WE71</accession>
<protein>
    <recommendedName>
        <fullName evidence="4">Capsule assembly protein Wzi</fullName>
    </recommendedName>
</protein>
<reference evidence="2 3" key="1">
    <citation type="submission" date="2016-10" db="EMBL/GenBank/DDBJ databases">
        <authorList>
            <person name="de Groot N.N."/>
        </authorList>
    </citation>
    <scope>NUCLEOTIDE SEQUENCE [LARGE SCALE GENOMIC DNA]</scope>
    <source>
        <strain evidence="2 3">DSM 19938</strain>
    </source>
</reference>
<dbReference type="EMBL" id="FNXY01000005">
    <property type="protein sequence ID" value="SEJ11120.1"/>
    <property type="molecule type" value="Genomic_DNA"/>
</dbReference>
<dbReference type="InterPro" id="IPR038636">
    <property type="entry name" value="Wzi_sf"/>
</dbReference>
<feature type="signal peptide" evidence="1">
    <location>
        <begin position="1"/>
        <end position="24"/>
    </location>
</feature>
<proteinExistence type="predicted"/>
<evidence type="ECO:0000256" key="1">
    <source>
        <dbReference type="SAM" id="SignalP"/>
    </source>
</evidence>
<dbReference type="Gene3D" id="2.40.160.130">
    <property type="entry name" value="Capsule assembly protein Wzi"/>
    <property type="match status" value="1"/>
</dbReference>
<dbReference type="AlphaFoldDB" id="A0A1H6WE71"/>
<keyword evidence="1" id="KW-0732">Signal</keyword>
<dbReference type="Proteomes" id="UP000199532">
    <property type="component" value="Unassembled WGS sequence"/>
</dbReference>
<feature type="chain" id="PRO_5011702955" description="Capsule assembly protein Wzi" evidence="1">
    <location>
        <begin position="25"/>
        <end position="589"/>
    </location>
</feature>
<keyword evidence="3" id="KW-1185">Reference proteome</keyword>
<organism evidence="2 3">
    <name type="scientific">Dyadobacter koreensis</name>
    <dbReference type="NCBI Taxonomy" id="408657"/>
    <lineage>
        <taxon>Bacteria</taxon>
        <taxon>Pseudomonadati</taxon>
        <taxon>Bacteroidota</taxon>
        <taxon>Cytophagia</taxon>
        <taxon>Cytophagales</taxon>
        <taxon>Spirosomataceae</taxon>
        <taxon>Dyadobacter</taxon>
    </lineage>
</organism>